<evidence type="ECO:0000256" key="1">
    <source>
        <dbReference type="SAM" id="Phobius"/>
    </source>
</evidence>
<name>A0A7W6E1Y2_9RHOB</name>
<dbReference type="PANTHER" id="PTHR38446:SF1">
    <property type="entry name" value="BLL0914 PROTEIN"/>
    <property type="match status" value="1"/>
</dbReference>
<comment type="caution">
    <text evidence="2">The sequence shown here is derived from an EMBL/GenBank/DDBJ whole genome shotgun (WGS) entry which is preliminary data.</text>
</comment>
<proteinExistence type="predicted"/>
<feature type="transmembrane region" description="Helical" evidence="1">
    <location>
        <begin position="81"/>
        <end position="100"/>
    </location>
</feature>
<organism evidence="2 3">
    <name type="scientific">Sulfitobacter undariae</name>
    <dbReference type="NCBI Taxonomy" id="1563671"/>
    <lineage>
        <taxon>Bacteria</taxon>
        <taxon>Pseudomonadati</taxon>
        <taxon>Pseudomonadota</taxon>
        <taxon>Alphaproteobacteria</taxon>
        <taxon>Rhodobacterales</taxon>
        <taxon>Roseobacteraceae</taxon>
        <taxon>Sulfitobacter</taxon>
    </lineage>
</organism>
<dbReference type="Pfam" id="PF06993">
    <property type="entry name" value="DUF1304"/>
    <property type="match status" value="1"/>
</dbReference>
<evidence type="ECO:0000313" key="2">
    <source>
        <dbReference type="EMBL" id="MBB3993231.1"/>
    </source>
</evidence>
<evidence type="ECO:0000313" key="3">
    <source>
        <dbReference type="Proteomes" id="UP000530268"/>
    </source>
</evidence>
<dbReference type="InterPro" id="IPR009732">
    <property type="entry name" value="DUF1304"/>
</dbReference>
<dbReference type="RefSeq" id="WP_246423280.1">
    <property type="nucleotide sequence ID" value="NZ_JACIEI010000002.1"/>
</dbReference>
<protein>
    <submittedName>
        <fullName evidence="2">Putative membrane protein</fullName>
    </submittedName>
</protein>
<accession>A0A7W6E1Y2</accession>
<dbReference type="AlphaFoldDB" id="A0A7W6E1Y2"/>
<reference evidence="2 3" key="1">
    <citation type="submission" date="2020-08" db="EMBL/GenBank/DDBJ databases">
        <title>Genomic Encyclopedia of Type Strains, Phase IV (KMG-IV): sequencing the most valuable type-strain genomes for metagenomic binning, comparative biology and taxonomic classification.</title>
        <authorList>
            <person name="Goeker M."/>
        </authorList>
    </citation>
    <scope>NUCLEOTIDE SEQUENCE [LARGE SCALE GENOMIC DNA]</scope>
    <source>
        <strain evidence="2 3">DSM 102234</strain>
    </source>
</reference>
<dbReference type="PANTHER" id="PTHR38446">
    <property type="entry name" value="BLL0914 PROTEIN"/>
    <property type="match status" value="1"/>
</dbReference>
<gene>
    <name evidence="2" type="ORF">GGR95_000859</name>
</gene>
<sequence length="126" mass="13767">MKKIALALVAIIALLHFYIAWFEIFAWTTRGPTIFDSFPADLFDQTVQMAANQGIYNAFLAVGLSWALFIKDPKWQKNIAVCFLLFVAVAGIMASITVAVKSGLPQLIPAVLALGFLSFGGREKAD</sequence>
<keyword evidence="3" id="KW-1185">Reference proteome</keyword>
<keyword evidence="1" id="KW-1133">Transmembrane helix</keyword>
<feature type="transmembrane region" description="Helical" evidence="1">
    <location>
        <begin position="106"/>
        <end position="122"/>
    </location>
</feature>
<dbReference type="Proteomes" id="UP000530268">
    <property type="component" value="Unassembled WGS sequence"/>
</dbReference>
<keyword evidence="1" id="KW-0812">Transmembrane</keyword>
<feature type="transmembrane region" description="Helical" evidence="1">
    <location>
        <begin position="50"/>
        <end position="69"/>
    </location>
</feature>
<dbReference type="EMBL" id="JACIEI010000002">
    <property type="protein sequence ID" value="MBB3993231.1"/>
    <property type="molecule type" value="Genomic_DNA"/>
</dbReference>
<keyword evidence="1" id="KW-0472">Membrane</keyword>